<dbReference type="InterPro" id="IPR018524">
    <property type="entry name" value="DNA/RNA_endonuclease_AS"/>
</dbReference>
<evidence type="ECO:0000313" key="14">
    <source>
        <dbReference type="Proteomes" id="UP000434850"/>
    </source>
</evidence>
<dbReference type="Pfam" id="PF01223">
    <property type="entry name" value="Endonuclease_NS"/>
    <property type="match status" value="1"/>
</dbReference>
<feature type="active site" description="Proton acceptor" evidence="8">
    <location>
        <position position="402"/>
    </location>
</feature>
<dbReference type="GO" id="GO:0003676">
    <property type="term" value="F:nucleic acid binding"/>
    <property type="evidence" value="ECO:0007669"/>
    <property type="project" value="InterPro"/>
</dbReference>
<name>A0A6I4I7U0_9SPHI</name>
<evidence type="ECO:0000256" key="10">
    <source>
        <dbReference type="SAM" id="SignalP"/>
    </source>
</evidence>
<evidence type="ECO:0000256" key="4">
    <source>
        <dbReference type="ARBA" id="ARBA00022723"/>
    </source>
</evidence>
<sequence length="548" mass="60319">MRLKFLRISALAVLILFVIACRKDRPNMDVPTTSTEVKFSSIISGQIRTKAVNDTWEANDAIGVYMKTGNGLSNLLSANKSYTTSGNGNFNASSADQTMYYPENGSNVDFIAYYPYKQNLNGNMYPVDVANQTSQGAIDLMYANNATGLNKVSTNAQLTFTHQLSKIEIVVKNGVGVPSLENIKVNINGLKTAANFDLATGAISGQANVADIQAKTSVRNNLTVAEAVLLPTTDENPAKVVFIIGSKSYSWTMPAGTKFEQGKKYNYEIELVGEGGNSGIAATLNATITNWIDVPSGTYSLNKEVITTNPPSISGYMETPVITTDDNMMYVFHKSPNNDKVRNYAMLYDKRYKMAYWVAYPLHSSYVGGSGRTDAWQFDPSIPQNSQVDLSSSFGNGYDRGHQIPSGDRTSTRELNQTTFYYSNMTAQVSSMNQGIWNNLEQQVRSWMAKGDTMYVVTGAAIKTASDATITYIKGSAIPKYYYKALALKKGDAYYTIGFKINNQVMPTGVTYNNYRINVSDLEKETGFTFFPKLTAANKTTIDNTIWN</sequence>
<dbReference type="EMBL" id="WQLA01000003">
    <property type="protein sequence ID" value="MVN91295.1"/>
    <property type="molecule type" value="Genomic_DNA"/>
</dbReference>
<accession>A0A6I4I7U0</accession>
<keyword evidence="14" id="KW-1185">Reference proteome</keyword>
<evidence type="ECO:0000256" key="3">
    <source>
        <dbReference type="ARBA" id="ARBA00022722"/>
    </source>
</evidence>
<evidence type="ECO:0000256" key="2">
    <source>
        <dbReference type="ARBA" id="ARBA00010052"/>
    </source>
</evidence>
<comment type="caution">
    <text evidence="13">The sequence shown here is derived from an EMBL/GenBank/DDBJ whole genome shotgun (WGS) entry which is preliminary data.</text>
</comment>
<evidence type="ECO:0000259" key="12">
    <source>
        <dbReference type="SMART" id="SM00892"/>
    </source>
</evidence>
<dbReference type="Gene3D" id="2.60.40.2630">
    <property type="match status" value="1"/>
</dbReference>
<feature type="domain" description="ENPP1-3/EXOG-like endonuclease/phosphodiesterase" evidence="11">
    <location>
        <begin position="341"/>
        <end position="537"/>
    </location>
</feature>
<feature type="signal peptide" evidence="10">
    <location>
        <begin position="1"/>
        <end position="20"/>
    </location>
</feature>
<dbReference type="InterPro" id="IPR020821">
    <property type="entry name" value="ENPP1-3/EXOG-like_nuc-like"/>
</dbReference>
<feature type="binding site" evidence="9">
    <location>
        <position position="433"/>
    </location>
    <ligand>
        <name>Mg(2+)</name>
        <dbReference type="ChEBI" id="CHEBI:18420"/>
        <note>catalytic</note>
    </ligand>
</feature>
<dbReference type="InterPro" id="IPR042278">
    <property type="entry name" value="Mfa-like_1_N"/>
</dbReference>
<evidence type="ECO:0000256" key="6">
    <source>
        <dbReference type="ARBA" id="ARBA00022801"/>
    </source>
</evidence>
<dbReference type="InterPro" id="IPR025049">
    <property type="entry name" value="Mfa-like_1"/>
</dbReference>
<dbReference type="Pfam" id="PF13149">
    <property type="entry name" value="Mfa_like_1"/>
    <property type="match status" value="1"/>
</dbReference>
<dbReference type="GO" id="GO:0016787">
    <property type="term" value="F:hydrolase activity"/>
    <property type="evidence" value="ECO:0007669"/>
    <property type="project" value="UniProtKB-KW"/>
</dbReference>
<evidence type="ECO:0000259" key="11">
    <source>
        <dbReference type="SMART" id="SM00477"/>
    </source>
</evidence>
<dbReference type="CDD" id="cd13121">
    <property type="entry name" value="BF2867_like_C"/>
    <property type="match status" value="1"/>
</dbReference>
<dbReference type="AlphaFoldDB" id="A0A6I4I7U0"/>
<evidence type="ECO:0000256" key="7">
    <source>
        <dbReference type="ARBA" id="ARBA00022842"/>
    </source>
</evidence>
<dbReference type="PANTHER" id="PTHR13966">
    <property type="entry name" value="ENDONUCLEASE RELATED"/>
    <property type="match status" value="1"/>
</dbReference>
<feature type="domain" description="DNA/RNA non-specific endonuclease/pyrophosphatase/phosphodiesterase" evidence="12">
    <location>
        <begin position="340"/>
        <end position="537"/>
    </location>
</feature>
<dbReference type="InterPro" id="IPR040255">
    <property type="entry name" value="Non-specific_endonuclease"/>
</dbReference>
<evidence type="ECO:0000256" key="5">
    <source>
        <dbReference type="ARBA" id="ARBA00022759"/>
    </source>
</evidence>
<keyword evidence="7" id="KW-0460">Magnesium</keyword>
<dbReference type="InterPro" id="IPR044929">
    <property type="entry name" value="DNA/RNA_non-sp_Endonuclease_sf"/>
</dbReference>
<keyword evidence="5 13" id="KW-0255">Endonuclease</keyword>
<dbReference type="PROSITE" id="PS51257">
    <property type="entry name" value="PROKAR_LIPOPROTEIN"/>
    <property type="match status" value="1"/>
</dbReference>
<dbReference type="GO" id="GO:0046872">
    <property type="term" value="F:metal ion binding"/>
    <property type="evidence" value="ECO:0007669"/>
    <property type="project" value="UniProtKB-KW"/>
</dbReference>
<feature type="chain" id="PRO_5026180074" evidence="10">
    <location>
        <begin position="21"/>
        <end position="548"/>
    </location>
</feature>
<reference evidence="13 14" key="1">
    <citation type="submission" date="2019-12" db="EMBL/GenBank/DDBJ databases">
        <title>Mucilaginibacter sp. HME9299 genome sequencing and assembly.</title>
        <authorList>
            <person name="Kang H."/>
            <person name="Kim H."/>
            <person name="Joh K."/>
        </authorList>
    </citation>
    <scope>NUCLEOTIDE SEQUENCE [LARGE SCALE GENOMIC DNA]</scope>
    <source>
        <strain evidence="13 14">HME9299</strain>
    </source>
</reference>
<keyword evidence="6" id="KW-0378">Hydrolase</keyword>
<dbReference type="GO" id="GO:0004519">
    <property type="term" value="F:endonuclease activity"/>
    <property type="evidence" value="ECO:0007669"/>
    <property type="project" value="UniProtKB-KW"/>
</dbReference>
<keyword evidence="4 9" id="KW-0479">Metal-binding</keyword>
<evidence type="ECO:0000256" key="1">
    <source>
        <dbReference type="ARBA" id="ARBA00001946"/>
    </source>
</evidence>
<dbReference type="CDD" id="cd13120">
    <property type="entry name" value="BF2867_like_N"/>
    <property type="match status" value="1"/>
</dbReference>
<keyword evidence="3" id="KW-0540">Nuclease</keyword>
<proteinExistence type="inferred from homology"/>
<dbReference type="SMART" id="SM00892">
    <property type="entry name" value="Endonuclease_NS"/>
    <property type="match status" value="1"/>
</dbReference>
<comment type="cofactor">
    <cofactor evidence="1">
        <name>Mg(2+)</name>
        <dbReference type="ChEBI" id="CHEBI:18420"/>
    </cofactor>
</comment>
<dbReference type="InterPro" id="IPR001604">
    <property type="entry name" value="Endo_G_ENPP1-like_dom"/>
</dbReference>
<dbReference type="PROSITE" id="PS01070">
    <property type="entry name" value="NUCLEASE_NON_SPEC"/>
    <property type="match status" value="1"/>
</dbReference>
<keyword evidence="10" id="KW-0732">Signal</keyword>
<evidence type="ECO:0000256" key="8">
    <source>
        <dbReference type="PIRSR" id="PIRSR640255-1"/>
    </source>
</evidence>
<dbReference type="InterPro" id="IPR044925">
    <property type="entry name" value="His-Me_finger_sf"/>
</dbReference>
<comment type="similarity">
    <text evidence="2">Belongs to the DNA/RNA non-specific endonuclease family.</text>
</comment>
<dbReference type="SUPFAM" id="SSF54060">
    <property type="entry name" value="His-Me finger endonucleases"/>
    <property type="match status" value="1"/>
</dbReference>
<dbReference type="Proteomes" id="UP000434850">
    <property type="component" value="Unassembled WGS sequence"/>
</dbReference>
<dbReference type="Gene3D" id="2.60.40.2620">
    <property type="entry name" value="Fimbrillin-like"/>
    <property type="match status" value="1"/>
</dbReference>
<dbReference type="RefSeq" id="WP_157541486.1">
    <property type="nucleotide sequence ID" value="NZ_WQLA01000003.1"/>
</dbReference>
<gene>
    <name evidence="13" type="ORF">GO816_09200</name>
</gene>
<protein>
    <submittedName>
        <fullName evidence="13">Endonuclease</fullName>
    </submittedName>
</protein>
<evidence type="ECO:0000256" key="9">
    <source>
        <dbReference type="PIRSR" id="PIRSR640255-2"/>
    </source>
</evidence>
<organism evidence="13 14">
    <name type="scientific">Mucilaginibacter aquatilis</name>
    <dbReference type="NCBI Taxonomy" id="1517760"/>
    <lineage>
        <taxon>Bacteria</taxon>
        <taxon>Pseudomonadati</taxon>
        <taxon>Bacteroidota</taxon>
        <taxon>Sphingobacteriia</taxon>
        <taxon>Sphingobacteriales</taxon>
        <taxon>Sphingobacteriaceae</taxon>
        <taxon>Mucilaginibacter</taxon>
    </lineage>
</organism>
<evidence type="ECO:0000313" key="13">
    <source>
        <dbReference type="EMBL" id="MVN91295.1"/>
    </source>
</evidence>
<dbReference type="Gene3D" id="3.40.570.10">
    <property type="entry name" value="Extracellular Endonuclease, subunit A"/>
    <property type="match status" value="1"/>
</dbReference>
<dbReference type="PANTHER" id="PTHR13966:SF5">
    <property type="entry name" value="ENDONUCLEASE G, MITOCHONDRIAL"/>
    <property type="match status" value="1"/>
</dbReference>
<dbReference type="OrthoDB" id="9811262at2"/>
<dbReference type="SMART" id="SM00477">
    <property type="entry name" value="NUC"/>
    <property type="match status" value="1"/>
</dbReference>